<dbReference type="AlphaFoldDB" id="A0A6D2J5A0"/>
<gene>
    <name evidence="2" type="ORF">MERR_LOCUS23354</name>
</gene>
<keyword evidence="3" id="KW-1185">Reference proteome</keyword>
<protein>
    <submittedName>
        <fullName evidence="2">Uncharacterized protein</fullName>
    </submittedName>
</protein>
<accession>A0A6D2J5A0</accession>
<organism evidence="2 3">
    <name type="scientific">Microthlaspi erraticum</name>
    <dbReference type="NCBI Taxonomy" id="1685480"/>
    <lineage>
        <taxon>Eukaryota</taxon>
        <taxon>Viridiplantae</taxon>
        <taxon>Streptophyta</taxon>
        <taxon>Embryophyta</taxon>
        <taxon>Tracheophyta</taxon>
        <taxon>Spermatophyta</taxon>
        <taxon>Magnoliopsida</taxon>
        <taxon>eudicotyledons</taxon>
        <taxon>Gunneridae</taxon>
        <taxon>Pentapetalae</taxon>
        <taxon>rosids</taxon>
        <taxon>malvids</taxon>
        <taxon>Brassicales</taxon>
        <taxon>Brassicaceae</taxon>
        <taxon>Coluteocarpeae</taxon>
        <taxon>Microthlaspi</taxon>
    </lineage>
</organism>
<sequence>MGDVEETIKLRKNLEGDEHRSSKINTAPSASNKCGGNRKTFNNMATTYSPHDQLSPLPKGGELSLCVRCVITEVCSGIQGTPLTCTTSERCETIPGL</sequence>
<dbReference type="Proteomes" id="UP000467841">
    <property type="component" value="Unassembled WGS sequence"/>
</dbReference>
<feature type="compositionally biased region" description="Basic and acidic residues" evidence="1">
    <location>
        <begin position="1"/>
        <end position="21"/>
    </location>
</feature>
<feature type="region of interest" description="Disordered" evidence="1">
    <location>
        <begin position="1"/>
        <end position="36"/>
    </location>
</feature>
<dbReference type="EMBL" id="CACVBM020001163">
    <property type="protein sequence ID" value="CAA7036119.1"/>
    <property type="molecule type" value="Genomic_DNA"/>
</dbReference>
<evidence type="ECO:0000313" key="3">
    <source>
        <dbReference type="Proteomes" id="UP000467841"/>
    </source>
</evidence>
<evidence type="ECO:0000313" key="2">
    <source>
        <dbReference type="EMBL" id="CAA7036119.1"/>
    </source>
</evidence>
<reference evidence="2" key="1">
    <citation type="submission" date="2020-01" db="EMBL/GenBank/DDBJ databases">
        <authorList>
            <person name="Mishra B."/>
        </authorList>
    </citation>
    <scope>NUCLEOTIDE SEQUENCE [LARGE SCALE GENOMIC DNA]</scope>
</reference>
<comment type="caution">
    <text evidence="2">The sequence shown here is derived from an EMBL/GenBank/DDBJ whole genome shotgun (WGS) entry which is preliminary data.</text>
</comment>
<name>A0A6D2J5A0_9BRAS</name>
<feature type="compositionally biased region" description="Polar residues" evidence="1">
    <location>
        <begin position="23"/>
        <end position="36"/>
    </location>
</feature>
<proteinExistence type="predicted"/>
<evidence type="ECO:0000256" key="1">
    <source>
        <dbReference type="SAM" id="MobiDB-lite"/>
    </source>
</evidence>
<dbReference type="OrthoDB" id="1096378at2759"/>